<dbReference type="AlphaFoldDB" id="A0A5R9KKU4"/>
<evidence type="ECO:0000259" key="1">
    <source>
        <dbReference type="Pfam" id="PF13723"/>
    </source>
</evidence>
<protein>
    <submittedName>
        <fullName evidence="2">3-oxoacyl-ACP synthase</fullName>
    </submittedName>
</protein>
<dbReference type="Gene3D" id="3.40.47.10">
    <property type="match status" value="1"/>
</dbReference>
<comment type="caution">
    <text evidence="2">The sequence shown here is derived from an EMBL/GenBank/DDBJ whole genome shotgun (WGS) entry which is preliminary data.</text>
</comment>
<organism evidence="2 3">
    <name type="scientific">Dyadobacter sediminis</name>
    <dbReference type="NCBI Taxonomy" id="1493691"/>
    <lineage>
        <taxon>Bacteria</taxon>
        <taxon>Pseudomonadati</taxon>
        <taxon>Bacteroidota</taxon>
        <taxon>Cytophagia</taxon>
        <taxon>Cytophagales</taxon>
        <taxon>Spirosomataceae</taxon>
        <taxon>Dyadobacter</taxon>
    </lineage>
</organism>
<reference evidence="2 3" key="1">
    <citation type="submission" date="2019-05" db="EMBL/GenBank/DDBJ databases">
        <authorList>
            <person name="Qu J.-H."/>
        </authorList>
    </citation>
    <scope>NUCLEOTIDE SEQUENCE [LARGE SCALE GENOMIC DNA]</scope>
    <source>
        <strain evidence="2 3">Z12</strain>
    </source>
</reference>
<keyword evidence="3" id="KW-1185">Reference proteome</keyword>
<gene>
    <name evidence="2" type="ORF">FEM55_06795</name>
</gene>
<sequence length="338" mass="36629">MFYLSANRNPKHLSITYLYYISAASTISHQPAFRNAGFSGVIEPLHAGSALINPDYKEYIEPGLLRRMSKILRMSVACSGDCLKQGGIEQPDAIVVGTGLGCLLDTEKFLNNALTVKGLLPPTSFIQSTHNTMAGQISLSLGNHGYNMTHTQNSISFENALLDAMLLIDEGEKHILVGAADEHIALLDEISAQLNIQSDCGLTSGASFFILSAEKSDQTLAGIKDAEALGLVKNIPEQITAFLDRNNVNPDDLDLILYAGSVAGTEDGEKDFQSLLKMKNLPVLDYMKYSGIYPTASAFALHMAADQMQHTRSIKNILICNSLIQHNLGLILVQSVEA</sequence>
<dbReference type="EMBL" id="VCEI01000011">
    <property type="protein sequence ID" value="TLU96827.1"/>
    <property type="molecule type" value="Genomic_DNA"/>
</dbReference>
<evidence type="ECO:0000313" key="3">
    <source>
        <dbReference type="Proteomes" id="UP000309788"/>
    </source>
</evidence>
<dbReference type="Proteomes" id="UP000309788">
    <property type="component" value="Unassembled WGS sequence"/>
</dbReference>
<dbReference type="SUPFAM" id="SSF53901">
    <property type="entry name" value="Thiolase-like"/>
    <property type="match status" value="1"/>
</dbReference>
<dbReference type="GO" id="GO:0016746">
    <property type="term" value="F:acyltransferase activity"/>
    <property type="evidence" value="ECO:0007669"/>
    <property type="project" value="InterPro"/>
</dbReference>
<feature type="domain" description="Beta-ketoacyl synthase-like N-terminal" evidence="1">
    <location>
        <begin position="62"/>
        <end position="184"/>
    </location>
</feature>
<dbReference type="InterPro" id="IPR016039">
    <property type="entry name" value="Thiolase-like"/>
</dbReference>
<proteinExistence type="predicted"/>
<evidence type="ECO:0000313" key="2">
    <source>
        <dbReference type="EMBL" id="TLU96827.1"/>
    </source>
</evidence>
<dbReference type="OrthoDB" id="1404523at2"/>
<accession>A0A5R9KKU4</accession>
<dbReference type="InterPro" id="IPR014030">
    <property type="entry name" value="Ketoacyl_synth_N"/>
</dbReference>
<name>A0A5R9KKU4_9BACT</name>
<dbReference type="Pfam" id="PF13723">
    <property type="entry name" value="Ketoacyl-synt_2"/>
    <property type="match status" value="1"/>
</dbReference>